<gene>
    <name evidence="1" type="ORF">T4D_5539</name>
</gene>
<comment type="caution">
    <text evidence="1">The sequence shown here is derived from an EMBL/GenBank/DDBJ whole genome shotgun (WGS) entry which is preliminary data.</text>
</comment>
<name>A0A0V1FB41_TRIPS</name>
<dbReference type="EMBL" id="JYDT01000144">
    <property type="protein sequence ID" value="KRY83303.1"/>
    <property type="molecule type" value="Genomic_DNA"/>
</dbReference>
<accession>A0A0V1FB41</accession>
<proteinExistence type="predicted"/>
<protein>
    <submittedName>
        <fullName evidence="1">Uncharacterized protein</fullName>
    </submittedName>
</protein>
<sequence>MLSLKPTPMTDKHFTTIASTLQRMQWTSSTEDLSLLEFHWDETRSCKTQPECCEYIAVEAEKYKISRLDSSSEETGTRLALNVYVRLNGVLLHFRAHPQPSLPSQMTTAGTILLDTETLPRSCHSSDLMVEYAVGYPFGWYSQHGYPSASIKDRQKNMLNYFPVPDKVKRPLFVLPTDGSMPPVQMRAQRVPFSLRISEELDRVINQRILELLHPCYAQTKYFGSHLTRIWRFQFDAPERVMTSVVPSLVSASSSVPPPFKDLTSSKLVYVTSSGVRVLYDTGLVVFQLLPGSISFRLSNS</sequence>
<organism evidence="1 2">
    <name type="scientific">Trichinella pseudospiralis</name>
    <name type="common">Parasitic roundworm</name>
    <dbReference type="NCBI Taxonomy" id="6337"/>
    <lineage>
        <taxon>Eukaryota</taxon>
        <taxon>Metazoa</taxon>
        <taxon>Ecdysozoa</taxon>
        <taxon>Nematoda</taxon>
        <taxon>Enoplea</taxon>
        <taxon>Dorylaimia</taxon>
        <taxon>Trichinellida</taxon>
        <taxon>Trichinellidae</taxon>
        <taxon>Trichinella</taxon>
    </lineage>
</organism>
<evidence type="ECO:0000313" key="2">
    <source>
        <dbReference type="Proteomes" id="UP000054995"/>
    </source>
</evidence>
<reference evidence="1 2" key="1">
    <citation type="submission" date="2015-01" db="EMBL/GenBank/DDBJ databases">
        <title>Evolution of Trichinella species and genotypes.</title>
        <authorList>
            <person name="Korhonen P.K."/>
            <person name="Edoardo P."/>
            <person name="Giuseppe L.R."/>
            <person name="Gasser R.B."/>
        </authorList>
    </citation>
    <scope>NUCLEOTIDE SEQUENCE [LARGE SCALE GENOMIC DNA]</scope>
    <source>
        <strain evidence="1">ISS470</strain>
    </source>
</reference>
<evidence type="ECO:0000313" key="1">
    <source>
        <dbReference type="EMBL" id="KRY83303.1"/>
    </source>
</evidence>
<dbReference type="Proteomes" id="UP000054995">
    <property type="component" value="Unassembled WGS sequence"/>
</dbReference>
<keyword evidence="2" id="KW-1185">Reference proteome</keyword>
<dbReference type="OrthoDB" id="10623514at2759"/>
<dbReference type="AlphaFoldDB" id="A0A0V1FB41"/>